<dbReference type="AlphaFoldDB" id="A0A4Z0PZF5"/>
<dbReference type="RefSeq" id="WP_135398146.1">
    <property type="nucleotide sequence ID" value="NZ_SRMB01000005.1"/>
</dbReference>
<keyword evidence="1" id="KW-1133">Transmembrane helix</keyword>
<dbReference type="Proteomes" id="UP000298471">
    <property type="component" value="Unassembled WGS sequence"/>
</dbReference>
<evidence type="ECO:0000313" key="3">
    <source>
        <dbReference type="Proteomes" id="UP000298471"/>
    </source>
</evidence>
<dbReference type="EMBL" id="SRMB01000005">
    <property type="protein sequence ID" value="TGE23107.1"/>
    <property type="molecule type" value="Genomic_DNA"/>
</dbReference>
<feature type="transmembrane region" description="Helical" evidence="1">
    <location>
        <begin position="71"/>
        <end position="90"/>
    </location>
</feature>
<gene>
    <name evidence="2" type="ORF">E5K02_22410</name>
</gene>
<sequence length="288" mass="32590">MSAPFSSAPDFLLAKTDAELLFLVQNPGFYHADLVATARQELQRRGVAWALPPASVEAAPPEINEDSERPWLLPALGLGLVVLAAVLYWWPTGNKSWKNKNGPVPSRELVAVQTHLMPSFDSLTKAQVRQMPALLPAAERQDTTAQRKFLLLAGRFWEAENQSAYLFQEAEAARIDSTFPGQVELTLDKWKRLTSVLVYNHKLQPTMSEQLELMHRAALLRRETLTTMKNFYIYGQPPLDQGLRYFNDSVTVMRQTLLGVPPQNRIRPMEELQKRVDAEVARKAMPQV</sequence>
<accession>A0A4Z0PZF5</accession>
<protein>
    <submittedName>
        <fullName evidence="2">Uncharacterized protein</fullName>
    </submittedName>
</protein>
<keyword evidence="3" id="KW-1185">Reference proteome</keyword>
<comment type="caution">
    <text evidence="2">The sequence shown here is derived from an EMBL/GenBank/DDBJ whole genome shotgun (WGS) entry which is preliminary data.</text>
</comment>
<organism evidence="2 3">
    <name type="scientific">Hymenobacter metallicola</name>
    <dbReference type="NCBI Taxonomy" id="2563114"/>
    <lineage>
        <taxon>Bacteria</taxon>
        <taxon>Pseudomonadati</taxon>
        <taxon>Bacteroidota</taxon>
        <taxon>Cytophagia</taxon>
        <taxon>Cytophagales</taxon>
        <taxon>Hymenobacteraceae</taxon>
        <taxon>Hymenobacter</taxon>
    </lineage>
</organism>
<name>A0A4Z0PZF5_9BACT</name>
<keyword evidence="1" id="KW-0472">Membrane</keyword>
<dbReference type="OrthoDB" id="875567at2"/>
<proteinExistence type="predicted"/>
<evidence type="ECO:0000313" key="2">
    <source>
        <dbReference type="EMBL" id="TGE23107.1"/>
    </source>
</evidence>
<evidence type="ECO:0000256" key="1">
    <source>
        <dbReference type="SAM" id="Phobius"/>
    </source>
</evidence>
<reference evidence="2 3" key="1">
    <citation type="submission" date="2019-04" db="EMBL/GenBank/DDBJ databases">
        <authorList>
            <person name="Feng G."/>
            <person name="Zhang J."/>
            <person name="Zhu H."/>
        </authorList>
    </citation>
    <scope>NUCLEOTIDE SEQUENCE [LARGE SCALE GENOMIC DNA]</scope>
    <source>
        <strain evidence="2 3">9PBR-1</strain>
    </source>
</reference>
<keyword evidence="1" id="KW-0812">Transmembrane</keyword>